<accession>A0A401PVU2</accession>
<feature type="domain" description="SNF2 N-terminal" evidence="2">
    <location>
        <begin position="115"/>
        <end position="236"/>
    </location>
</feature>
<feature type="domain" description="SNF2 N-terminal" evidence="2">
    <location>
        <begin position="58"/>
        <end position="114"/>
    </location>
</feature>
<reference evidence="3 4" key="1">
    <citation type="journal article" date="2018" name="Nat. Ecol. Evol.">
        <title>Shark genomes provide insights into elasmobranch evolution and the origin of vertebrates.</title>
        <authorList>
            <person name="Hara Y"/>
            <person name="Yamaguchi K"/>
            <person name="Onimaru K"/>
            <person name="Kadota M"/>
            <person name="Koyanagi M"/>
            <person name="Keeley SD"/>
            <person name="Tatsumi K"/>
            <person name="Tanaka K"/>
            <person name="Motone F"/>
            <person name="Kageyama Y"/>
            <person name="Nozu R"/>
            <person name="Adachi N"/>
            <person name="Nishimura O"/>
            <person name="Nakagawa R"/>
            <person name="Tanegashima C"/>
            <person name="Kiyatake I"/>
            <person name="Matsumoto R"/>
            <person name="Murakumo K"/>
            <person name="Nishida K"/>
            <person name="Terakita A"/>
            <person name="Kuratani S"/>
            <person name="Sato K"/>
            <person name="Hyodo S Kuraku.S."/>
        </authorList>
    </citation>
    <scope>NUCLEOTIDE SEQUENCE [LARGE SCALE GENOMIC DNA]</scope>
</reference>
<organism evidence="3 4">
    <name type="scientific">Scyliorhinus torazame</name>
    <name type="common">Cloudy catshark</name>
    <name type="synonym">Catulus torazame</name>
    <dbReference type="NCBI Taxonomy" id="75743"/>
    <lineage>
        <taxon>Eukaryota</taxon>
        <taxon>Metazoa</taxon>
        <taxon>Chordata</taxon>
        <taxon>Craniata</taxon>
        <taxon>Vertebrata</taxon>
        <taxon>Chondrichthyes</taxon>
        <taxon>Elasmobranchii</taxon>
        <taxon>Galeomorphii</taxon>
        <taxon>Galeoidea</taxon>
        <taxon>Carcharhiniformes</taxon>
        <taxon>Scyliorhinidae</taxon>
        <taxon>Scyliorhinus</taxon>
    </lineage>
</organism>
<dbReference type="GO" id="GO:0006281">
    <property type="term" value="P:DNA repair"/>
    <property type="evidence" value="ECO:0007669"/>
    <property type="project" value="TreeGrafter"/>
</dbReference>
<dbReference type="EMBL" id="BFAA01018064">
    <property type="protein sequence ID" value="GCB77235.1"/>
    <property type="molecule type" value="Genomic_DNA"/>
</dbReference>
<dbReference type="PANTHER" id="PTHR45766">
    <property type="entry name" value="DNA ANNEALING HELICASE AND ENDONUCLEASE ZRANB3 FAMILY MEMBER"/>
    <property type="match status" value="1"/>
</dbReference>
<dbReference type="OMA" id="WAQDESH"/>
<sequence>MRFGALSRITAVQIEPFPRGVLEIFLSQFEKSCPEPPEIPEADLSSVDSKLVHSLMPFQREGVNFAISRGGRLLLADDMGLGKTLQAICIAAIYRKEWPVLVIAPSSVRFTWAQDESHFLKNMKTARSKAARPFLQAAKRLILLSGTPAMSRPAELYSQITALRPKLFSNFHEFGLRYCAAKQFPWGWDYSGSCNLLELRLLLLESLMIRRLKSDVLSQLPAKRRKMVLVEPEAVSVKARAALEAAAKEMTKDHKTVGVS</sequence>
<proteinExistence type="predicted"/>
<dbReference type="Gene3D" id="3.40.50.10810">
    <property type="entry name" value="Tandem AAA-ATPase domain"/>
    <property type="match status" value="2"/>
</dbReference>
<dbReference type="Pfam" id="PF00176">
    <property type="entry name" value="SNF2-rel_dom"/>
    <property type="match status" value="2"/>
</dbReference>
<keyword evidence="1" id="KW-0378">Hydrolase</keyword>
<evidence type="ECO:0000313" key="4">
    <source>
        <dbReference type="Proteomes" id="UP000288216"/>
    </source>
</evidence>
<gene>
    <name evidence="3" type="ORF">scyTo_0021079</name>
</gene>
<dbReference type="InterPro" id="IPR038718">
    <property type="entry name" value="SNF2-like_sf"/>
</dbReference>
<evidence type="ECO:0000256" key="1">
    <source>
        <dbReference type="ARBA" id="ARBA00022801"/>
    </source>
</evidence>
<dbReference type="OrthoDB" id="2801544at2759"/>
<dbReference type="InterPro" id="IPR000330">
    <property type="entry name" value="SNF2_N"/>
</dbReference>
<dbReference type="PANTHER" id="PTHR45766:SF6">
    <property type="entry name" value="SWI_SNF-RELATED MATRIX-ASSOCIATED ACTIN-DEPENDENT REGULATOR OF CHROMATIN SUBFAMILY A-LIKE PROTEIN 1"/>
    <property type="match status" value="1"/>
</dbReference>
<dbReference type="GO" id="GO:0005524">
    <property type="term" value="F:ATP binding"/>
    <property type="evidence" value="ECO:0007669"/>
    <property type="project" value="InterPro"/>
</dbReference>
<keyword evidence="4" id="KW-1185">Reference proteome</keyword>
<evidence type="ECO:0000313" key="3">
    <source>
        <dbReference type="EMBL" id="GCB77235.1"/>
    </source>
</evidence>
<dbReference type="STRING" id="75743.A0A401PVU2"/>
<name>A0A401PVU2_SCYTO</name>
<evidence type="ECO:0000259" key="2">
    <source>
        <dbReference type="Pfam" id="PF00176"/>
    </source>
</evidence>
<dbReference type="Proteomes" id="UP000288216">
    <property type="component" value="Unassembled WGS sequence"/>
</dbReference>
<dbReference type="AlphaFoldDB" id="A0A401PVU2"/>
<dbReference type="SUPFAM" id="SSF52540">
    <property type="entry name" value="P-loop containing nucleoside triphosphate hydrolases"/>
    <property type="match status" value="1"/>
</dbReference>
<comment type="caution">
    <text evidence="3">The sequence shown here is derived from an EMBL/GenBank/DDBJ whole genome shotgun (WGS) entry which is preliminary data.</text>
</comment>
<dbReference type="GO" id="GO:0043596">
    <property type="term" value="C:nuclear replication fork"/>
    <property type="evidence" value="ECO:0007669"/>
    <property type="project" value="TreeGrafter"/>
</dbReference>
<dbReference type="GO" id="GO:0031297">
    <property type="term" value="P:replication fork processing"/>
    <property type="evidence" value="ECO:0007669"/>
    <property type="project" value="TreeGrafter"/>
</dbReference>
<dbReference type="GO" id="GO:0016787">
    <property type="term" value="F:hydrolase activity"/>
    <property type="evidence" value="ECO:0007669"/>
    <property type="project" value="UniProtKB-KW"/>
</dbReference>
<dbReference type="InterPro" id="IPR027417">
    <property type="entry name" value="P-loop_NTPase"/>
</dbReference>
<protein>
    <recommendedName>
        <fullName evidence="2">SNF2 N-terminal domain-containing protein</fullName>
    </recommendedName>
</protein>